<comment type="caution">
    <text evidence="1">The sequence shown here is derived from an EMBL/GenBank/DDBJ whole genome shotgun (WGS) entry which is preliminary data.</text>
</comment>
<protein>
    <submittedName>
        <fullName evidence="1">Phosphoglycolate phosphatase</fullName>
    </submittedName>
</protein>
<dbReference type="InterPro" id="IPR041492">
    <property type="entry name" value="HAD_2"/>
</dbReference>
<dbReference type="OrthoDB" id="9776368at2"/>
<organism evidence="1 2">
    <name type="scientific">Salana multivorans</name>
    <dbReference type="NCBI Taxonomy" id="120377"/>
    <lineage>
        <taxon>Bacteria</taxon>
        <taxon>Bacillati</taxon>
        <taxon>Actinomycetota</taxon>
        <taxon>Actinomycetes</taxon>
        <taxon>Micrococcales</taxon>
        <taxon>Beutenbergiaceae</taxon>
        <taxon>Salana</taxon>
    </lineage>
</organism>
<dbReference type="AlphaFoldDB" id="A0A3N2D2J7"/>
<dbReference type="Proteomes" id="UP000275356">
    <property type="component" value="Unassembled WGS sequence"/>
</dbReference>
<dbReference type="Pfam" id="PF13419">
    <property type="entry name" value="HAD_2"/>
    <property type="match status" value="1"/>
</dbReference>
<dbReference type="EMBL" id="RKHQ01000002">
    <property type="protein sequence ID" value="ROR93979.1"/>
    <property type="molecule type" value="Genomic_DNA"/>
</dbReference>
<dbReference type="Gene3D" id="3.40.50.1000">
    <property type="entry name" value="HAD superfamily/HAD-like"/>
    <property type="match status" value="1"/>
</dbReference>
<dbReference type="InterPro" id="IPR023198">
    <property type="entry name" value="PGP-like_dom2"/>
</dbReference>
<proteinExistence type="predicted"/>
<dbReference type="InterPro" id="IPR023214">
    <property type="entry name" value="HAD_sf"/>
</dbReference>
<evidence type="ECO:0000313" key="2">
    <source>
        <dbReference type="Proteomes" id="UP000275356"/>
    </source>
</evidence>
<dbReference type="SFLD" id="SFLDG01129">
    <property type="entry name" value="C1.5:_HAD__Beta-PGM__Phosphata"/>
    <property type="match status" value="1"/>
</dbReference>
<evidence type="ECO:0000313" key="1">
    <source>
        <dbReference type="EMBL" id="ROR93979.1"/>
    </source>
</evidence>
<dbReference type="PANTHER" id="PTHR43434">
    <property type="entry name" value="PHOSPHOGLYCOLATE PHOSPHATASE"/>
    <property type="match status" value="1"/>
</dbReference>
<dbReference type="GO" id="GO:0005829">
    <property type="term" value="C:cytosol"/>
    <property type="evidence" value="ECO:0007669"/>
    <property type="project" value="TreeGrafter"/>
</dbReference>
<dbReference type="SUPFAM" id="SSF56784">
    <property type="entry name" value="HAD-like"/>
    <property type="match status" value="1"/>
</dbReference>
<dbReference type="SFLD" id="SFLDS00003">
    <property type="entry name" value="Haloacid_Dehalogenase"/>
    <property type="match status" value="1"/>
</dbReference>
<gene>
    <name evidence="1" type="ORF">EDD28_3408</name>
</gene>
<dbReference type="InterPro" id="IPR050155">
    <property type="entry name" value="HAD-like_hydrolase_sf"/>
</dbReference>
<dbReference type="RefSeq" id="WP_123740848.1">
    <property type="nucleotide sequence ID" value="NZ_RKHQ01000002.1"/>
</dbReference>
<keyword evidence="2" id="KW-1185">Reference proteome</keyword>
<dbReference type="GO" id="GO:0004713">
    <property type="term" value="F:protein tyrosine kinase activity"/>
    <property type="evidence" value="ECO:0007669"/>
    <property type="project" value="TreeGrafter"/>
</dbReference>
<reference evidence="1 2" key="1">
    <citation type="submission" date="2018-11" db="EMBL/GenBank/DDBJ databases">
        <title>Sequencing the genomes of 1000 actinobacteria strains.</title>
        <authorList>
            <person name="Klenk H.-P."/>
        </authorList>
    </citation>
    <scope>NUCLEOTIDE SEQUENCE [LARGE SCALE GENOMIC DNA]</scope>
    <source>
        <strain evidence="1 2">DSM 13521</strain>
    </source>
</reference>
<dbReference type="InterPro" id="IPR036412">
    <property type="entry name" value="HAD-like_sf"/>
</dbReference>
<sequence>MGTTTAAPLVLLDLDGTLTDSAPGIMASAAAAFDALGLARPTPDELRSFVGPPLPVSMRALGVPPERLSEAVRAYRASFAAGNMWDNRVYDGIPEQLGLLRAAGCTLAVATSKPEVYARPICERFGLTARVDRVYGAPLDDVPSSKASVIAHSLADLRRRELVPDAERILMVGDRHHDVEGAREHDIDCLGVGWGYAVLGELADAVGIVPRVDDLAAAVLARLTG</sequence>
<name>A0A3N2D2J7_9MICO</name>
<dbReference type="Gene3D" id="1.10.150.240">
    <property type="entry name" value="Putative phosphatase, domain 2"/>
    <property type="match status" value="1"/>
</dbReference>
<accession>A0A3N2D2J7</accession>
<dbReference type="PANTHER" id="PTHR43434:SF20">
    <property type="entry name" value="5'-NUCLEOTIDASE"/>
    <property type="match status" value="1"/>
</dbReference>